<dbReference type="InterPro" id="IPR001338">
    <property type="entry name" value="Class_I_Hydrophobin"/>
</dbReference>
<name>A0AAD6T800_9AGAR</name>
<keyword evidence="4 7" id="KW-0964">Secreted</keyword>
<evidence type="ECO:0000256" key="7">
    <source>
        <dbReference type="RuleBase" id="RU365009"/>
    </source>
</evidence>
<comment type="subunit">
    <text evidence="6">Self-assembles to form functional amyloid fibrils called rodlets. Self-assembly into fibrillar rodlets occurs spontaneously at hydrophobic:hydrophilic interfaces and the rodlets further associate laterally to form amphipathic monolayers.</text>
</comment>
<dbReference type="EMBL" id="JARJCM010000020">
    <property type="protein sequence ID" value="KAJ7040755.1"/>
    <property type="molecule type" value="Genomic_DNA"/>
</dbReference>
<reference evidence="8" key="1">
    <citation type="submission" date="2023-03" db="EMBL/GenBank/DDBJ databases">
        <title>Massive genome expansion in bonnet fungi (Mycena s.s.) driven by repeated elements and novel gene families across ecological guilds.</title>
        <authorList>
            <consortium name="Lawrence Berkeley National Laboratory"/>
            <person name="Harder C.B."/>
            <person name="Miyauchi S."/>
            <person name="Viragh M."/>
            <person name="Kuo A."/>
            <person name="Thoen E."/>
            <person name="Andreopoulos B."/>
            <person name="Lu D."/>
            <person name="Skrede I."/>
            <person name="Drula E."/>
            <person name="Henrissat B."/>
            <person name="Morin E."/>
            <person name="Kohler A."/>
            <person name="Barry K."/>
            <person name="LaButti K."/>
            <person name="Morin E."/>
            <person name="Salamov A."/>
            <person name="Lipzen A."/>
            <person name="Mereny Z."/>
            <person name="Hegedus B."/>
            <person name="Baldrian P."/>
            <person name="Stursova M."/>
            <person name="Weitz H."/>
            <person name="Taylor A."/>
            <person name="Grigoriev I.V."/>
            <person name="Nagy L.G."/>
            <person name="Martin F."/>
            <person name="Kauserud H."/>
        </authorList>
    </citation>
    <scope>NUCLEOTIDE SEQUENCE</scope>
    <source>
        <strain evidence="8">CBHHK200</strain>
    </source>
</reference>
<accession>A0AAD6T800</accession>
<dbReference type="Pfam" id="PF01185">
    <property type="entry name" value="Hydrophobin"/>
    <property type="match status" value="1"/>
</dbReference>
<evidence type="ECO:0000256" key="3">
    <source>
        <dbReference type="ARBA" id="ARBA00022512"/>
    </source>
</evidence>
<comment type="caution">
    <text evidence="8">The sequence shown here is derived from an EMBL/GenBank/DDBJ whole genome shotgun (WGS) entry which is preliminary data.</text>
</comment>
<evidence type="ECO:0000256" key="5">
    <source>
        <dbReference type="ARBA" id="ARBA00023157"/>
    </source>
</evidence>
<dbReference type="GO" id="GO:0005199">
    <property type="term" value="F:structural constituent of cell wall"/>
    <property type="evidence" value="ECO:0007669"/>
    <property type="project" value="InterPro"/>
</dbReference>
<dbReference type="CDD" id="cd23507">
    <property type="entry name" value="hydrophobin_I"/>
    <property type="match status" value="1"/>
</dbReference>
<feature type="chain" id="PRO_5041771787" description="Hydrophobin" evidence="7">
    <location>
        <begin position="21"/>
        <end position="103"/>
    </location>
</feature>
<keyword evidence="3 7" id="KW-0134">Cell wall</keyword>
<evidence type="ECO:0000256" key="2">
    <source>
        <dbReference type="ARBA" id="ARBA00010446"/>
    </source>
</evidence>
<dbReference type="GO" id="GO:0009277">
    <property type="term" value="C:fungal-type cell wall"/>
    <property type="evidence" value="ECO:0007669"/>
    <property type="project" value="InterPro"/>
</dbReference>
<feature type="signal peptide" evidence="7">
    <location>
        <begin position="1"/>
        <end position="20"/>
    </location>
</feature>
<proteinExistence type="inferred from homology"/>
<keyword evidence="5 7" id="KW-1015">Disulfide bond</keyword>
<evidence type="ECO:0000256" key="4">
    <source>
        <dbReference type="ARBA" id="ARBA00022525"/>
    </source>
</evidence>
<keyword evidence="7" id="KW-0732">Signal</keyword>
<keyword evidence="9" id="KW-1185">Reference proteome</keyword>
<comment type="subcellular location">
    <subcellularLocation>
        <location evidence="1 7">Secreted</location>
        <location evidence="1 7">Cell wall</location>
    </subcellularLocation>
</comment>
<evidence type="ECO:0000313" key="9">
    <source>
        <dbReference type="Proteomes" id="UP001218188"/>
    </source>
</evidence>
<dbReference type="Proteomes" id="UP001218188">
    <property type="component" value="Unassembled WGS sequence"/>
</dbReference>
<sequence length="103" mass="10699">MTRLLAAALLFFALTSFAGAAVRETNGERMAKVPANDTTAAFLLNLLGAPTPSSLDLGLVAITCSPLRSGECLFNPLSSRQVVCCQHDNFDGVIATGCALQLG</sequence>
<organism evidence="8 9">
    <name type="scientific">Mycena alexandri</name>
    <dbReference type="NCBI Taxonomy" id="1745969"/>
    <lineage>
        <taxon>Eukaryota</taxon>
        <taxon>Fungi</taxon>
        <taxon>Dikarya</taxon>
        <taxon>Basidiomycota</taxon>
        <taxon>Agaricomycotina</taxon>
        <taxon>Agaricomycetes</taxon>
        <taxon>Agaricomycetidae</taxon>
        <taxon>Agaricales</taxon>
        <taxon>Marasmiineae</taxon>
        <taxon>Mycenaceae</taxon>
        <taxon>Mycena</taxon>
    </lineage>
</organism>
<dbReference type="AlphaFoldDB" id="A0AAD6T800"/>
<evidence type="ECO:0000313" key="8">
    <source>
        <dbReference type="EMBL" id="KAJ7040755.1"/>
    </source>
</evidence>
<gene>
    <name evidence="8" type="ORF">C8F04DRAFT_1177733</name>
</gene>
<comment type="similarity">
    <text evidence="2 7">Belongs to the fungal hydrophobin family.</text>
</comment>
<evidence type="ECO:0000256" key="6">
    <source>
        <dbReference type="ARBA" id="ARBA00093546"/>
    </source>
</evidence>
<evidence type="ECO:0000256" key="1">
    <source>
        <dbReference type="ARBA" id="ARBA00004191"/>
    </source>
</evidence>
<protein>
    <recommendedName>
        <fullName evidence="7">Hydrophobin</fullName>
    </recommendedName>
</protein>